<dbReference type="EMBL" id="ACEO02000008">
    <property type="protein sequence ID" value="EFC51779.1"/>
    <property type="molecule type" value="Genomic_DNA"/>
</dbReference>
<evidence type="ECO:0000313" key="1">
    <source>
        <dbReference type="EMBL" id="EFC51779.1"/>
    </source>
</evidence>
<organism evidence="1 2">
    <name type="scientific">Neisseria subflava NJ9703</name>
    <dbReference type="NCBI Taxonomy" id="546268"/>
    <lineage>
        <taxon>Bacteria</taxon>
        <taxon>Pseudomonadati</taxon>
        <taxon>Pseudomonadota</taxon>
        <taxon>Betaproteobacteria</taxon>
        <taxon>Neisseriales</taxon>
        <taxon>Neisseriaceae</taxon>
        <taxon>Neisseria</taxon>
    </lineage>
</organism>
<dbReference type="AlphaFoldDB" id="A0A9W5IQ85"/>
<evidence type="ECO:0000313" key="2">
    <source>
        <dbReference type="Proteomes" id="UP000004621"/>
    </source>
</evidence>
<gene>
    <name evidence="1" type="ORF">NEISUBOT_04770</name>
</gene>
<accession>A0A9W5IQ85</accession>
<reference evidence="1 2" key="1">
    <citation type="submission" date="2010-01" db="EMBL/GenBank/DDBJ databases">
        <authorList>
            <person name="Weinstock G."/>
            <person name="Sodergren E."/>
            <person name="Clifton S."/>
            <person name="Fulton L."/>
            <person name="Fulton B."/>
            <person name="Courtney L."/>
            <person name="Fronick C."/>
            <person name="Harrison M."/>
            <person name="Strong C."/>
            <person name="Farmer C."/>
            <person name="Delahaunty K."/>
            <person name="Markovic C."/>
            <person name="Hall O."/>
            <person name="Minx P."/>
            <person name="Tomlinson C."/>
            <person name="Mitreva M."/>
            <person name="Nelson J."/>
            <person name="Hou S."/>
            <person name="Wollam A."/>
            <person name="Pepin K.H."/>
            <person name="Johnson M."/>
            <person name="Bhonagiri V."/>
            <person name="Nash W.E."/>
            <person name="Warren W."/>
            <person name="Chinwalla A."/>
            <person name="Mardis E.R."/>
            <person name="Wilson R.K."/>
        </authorList>
    </citation>
    <scope>NUCLEOTIDE SEQUENCE [LARGE SCALE GENOMIC DNA]</scope>
    <source>
        <strain evidence="1 2">NJ9703</strain>
    </source>
</reference>
<proteinExistence type="predicted"/>
<dbReference type="Proteomes" id="UP000004621">
    <property type="component" value="Unassembled WGS sequence"/>
</dbReference>
<name>A0A9W5IQ85_NEISU</name>
<comment type="caution">
    <text evidence="1">The sequence shown here is derived from an EMBL/GenBank/DDBJ whole genome shotgun (WGS) entry which is preliminary data.</text>
</comment>
<protein>
    <submittedName>
        <fullName evidence="1">Uncharacterized protein</fullName>
    </submittedName>
</protein>
<sequence length="43" mass="5051">MHVLFLLILSTISSIMRLLIERFNMVIRPSENWLSDGLMLIYA</sequence>